<dbReference type="InterPro" id="IPR043502">
    <property type="entry name" value="DNA/RNA_pol_sf"/>
</dbReference>
<keyword evidence="5" id="KW-1185">Reference proteome</keyword>
<evidence type="ECO:0000259" key="2">
    <source>
        <dbReference type="PROSITE" id="PS50157"/>
    </source>
</evidence>
<dbReference type="PROSITE" id="PS00028">
    <property type="entry name" value="ZINC_FINGER_C2H2_1"/>
    <property type="match status" value="1"/>
</dbReference>
<comment type="caution">
    <text evidence="4">The sequence shown here is derived from an EMBL/GenBank/DDBJ whole genome shotgun (WGS) entry which is preliminary data.</text>
</comment>
<dbReference type="Proteomes" id="UP001159363">
    <property type="component" value="Unassembled WGS sequence"/>
</dbReference>
<evidence type="ECO:0000259" key="3">
    <source>
        <dbReference type="PROSITE" id="PS50878"/>
    </source>
</evidence>
<accession>A0ABQ9FZX6</accession>
<dbReference type="Pfam" id="PF00078">
    <property type="entry name" value="RVT_1"/>
    <property type="match status" value="1"/>
</dbReference>
<name>A0ABQ9FZX6_9NEOP</name>
<feature type="domain" description="Reverse transcriptase" evidence="3">
    <location>
        <begin position="106"/>
        <end position="399"/>
    </location>
</feature>
<evidence type="ECO:0000313" key="5">
    <source>
        <dbReference type="Proteomes" id="UP001159363"/>
    </source>
</evidence>
<keyword evidence="1" id="KW-0479">Metal-binding</keyword>
<dbReference type="InterPro" id="IPR043128">
    <property type="entry name" value="Rev_trsase/Diguanyl_cyclase"/>
</dbReference>
<dbReference type="PROSITE" id="PS50157">
    <property type="entry name" value="ZINC_FINGER_C2H2_2"/>
    <property type="match status" value="1"/>
</dbReference>
<dbReference type="Gene3D" id="3.30.70.270">
    <property type="match status" value="1"/>
</dbReference>
<dbReference type="CDD" id="cd01650">
    <property type="entry name" value="RT_nLTR_like"/>
    <property type="match status" value="1"/>
</dbReference>
<evidence type="ECO:0000256" key="1">
    <source>
        <dbReference type="PROSITE-ProRule" id="PRU00042"/>
    </source>
</evidence>
<evidence type="ECO:0008006" key="6">
    <source>
        <dbReference type="Google" id="ProtNLM"/>
    </source>
</evidence>
<sequence length="702" mass="77004">MESQGFKCRWCARTFSTKSGTALHEKRAHEAEFNAALQGPPKGHTLWTDEELRILALEEIYLPASTRHINLALVAAKVDYHPAGGGPSTYSVSRGDQLSILLELLEDVQDESWRPDILEGAVRNVRDGLSPSDDIDRWLRSTFKIKEEVLLSVNRPEDRDDDPHGMATIISSEEVERSEISGQSAPGPDGILVQQWRKVPTGKDHPAPKSEIPSTPAEFRPISISSVVMRHYHKILAQRIQKVIKIAPQQRAFQCADGLAENLSLLSEVLYSASSQLRSTYMAVLDVKKAFDTVQHGDPLSPVLFNIVMDSALAKLNPNVGVQLGNDTISYLAFADDVILMARSSTGLQSNLDILCDGLAKMGLMLSVEKSHSLAIVAVGKTRKMKVLDEPTLRVGDSFVPPWALRTVGDILVSPSRHVGLRRSGRSWRNRFGVSLRLPEASSKDGNPKKFLMPSLIHQLSFARVSLGILKALDVVVRASVRRWLKLPKDVALGIFHAPPSSPVPPARSLVNCPLFSKRIEWAERAATVNGFVLDNTLKVKNYWSARLLASVDGKDLVAAKSTKLSTSWLVADARLVPARDYISYLQIISNSCLPNLELVVVGGPKASCPNVGQGVMMSSPRTTSLNNVVQASNLDWSYNTKIKKYATKDLLATVMAESGAKESVSELQDMVGGGPSQVLGNSDLVWYSVVLEKVRAFYVVK</sequence>
<keyword evidence="1" id="KW-0863">Zinc-finger</keyword>
<evidence type="ECO:0000313" key="4">
    <source>
        <dbReference type="EMBL" id="KAJ8865473.1"/>
    </source>
</evidence>
<dbReference type="InterPro" id="IPR013087">
    <property type="entry name" value="Znf_C2H2_type"/>
</dbReference>
<dbReference type="PROSITE" id="PS50878">
    <property type="entry name" value="RT_POL"/>
    <property type="match status" value="1"/>
</dbReference>
<proteinExistence type="predicted"/>
<dbReference type="PANTHER" id="PTHR19446">
    <property type="entry name" value="REVERSE TRANSCRIPTASES"/>
    <property type="match status" value="1"/>
</dbReference>
<dbReference type="SUPFAM" id="SSF56672">
    <property type="entry name" value="DNA/RNA polymerases"/>
    <property type="match status" value="1"/>
</dbReference>
<organism evidence="4 5">
    <name type="scientific">Dryococelus australis</name>
    <dbReference type="NCBI Taxonomy" id="614101"/>
    <lineage>
        <taxon>Eukaryota</taxon>
        <taxon>Metazoa</taxon>
        <taxon>Ecdysozoa</taxon>
        <taxon>Arthropoda</taxon>
        <taxon>Hexapoda</taxon>
        <taxon>Insecta</taxon>
        <taxon>Pterygota</taxon>
        <taxon>Neoptera</taxon>
        <taxon>Polyneoptera</taxon>
        <taxon>Phasmatodea</taxon>
        <taxon>Verophasmatodea</taxon>
        <taxon>Anareolatae</taxon>
        <taxon>Phasmatidae</taxon>
        <taxon>Eurycanthinae</taxon>
        <taxon>Dryococelus</taxon>
    </lineage>
</organism>
<dbReference type="InterPro" id="IPR000477">
    <property type="entry name" value="RT_dom"/>
</dbReference>
<keyword evidence="1" id="KW-0862">Zinc</keyword>
<reference evidence="4 5" key="1">
    <citation type="submission" date="2023-02" db="EMBL/GenBank/DDBJ databases">
        <title>LHISI_Scaffold_Assembly.</title>
        <authorList>
            <person name="Stuart O.P."/>
            <person name="Cleave R."/>
            <person name="Magrath M.J.L."/>
            <person name="Mikheyev A.S."/>
        </authorList>
    </citation>
    <scope>NUCLEOTIDE SEQUENCE [LARGE SCALE GENOMIC DNA]</scope>
    <source>
        <strain evidence="4">Daus_M_001</strain>
        <tissue evidence="4">Leg muscle</tissue>
    </source>
</reference>
<protein>
    <recommendedName>
        <fullName evidence="6">Reverse transcriptase</fullName>
    </recommendedName>
</protein>
<dbReference type="EMBL" id="JARBHB010000323">
    <property type="protein sequence ID" value="KAJ8865473.1"/>
    <property type="molecule type" value="Genomic_DNA"/>
</dbReference>
<gene>
    <name evidence="4" type="ORF">PR048_033783</name>
</gene>
<feature type="domain" description="C2H2-type" evidence="2">
    <location>
        <begin position="6"/>
        <end position="34"/>
    </location>
</feature>